<dbReference type="Proteomes" id="UP000801492">
    <property type="component" value="Unassembled WGS sequence"/>
</dbReference>
<dbReference type="EMBL" id="VTPC01058787">
    <property type="protein sequence ID" value="KAF2890072.1"/>
    <property type="molecule type" value="Genomic_DNA"/>
</dbReference>
<organism evidence="2 3">
    <name type="scientific">Ignelater luminosus</name>
    <name type="common">Cucubano</name>
    <name type="synonym">Pyrophorus luminosus</name>
    <dbReference type="NCBI Taxonomy" id="2038154"/>
    <lineage>
        <taxon>Eukaryota</taxon>
        <taxon>Metazoa</taxon>
        <taxon>Ecdysozoa</taxon>
        <taxon>Arthropoda</taxon>
        <taxon>Hexapoda</taxon>
        <taxon>Insecta</taxon>
        <taxon>Pterygota</taxon>
        <taxon>Neoptera</taxon>
        <taxon>Endopterygota</taxon>
        <taxon>Coleoptera</taxon>
        <taxon>Polyphaga</taxon>
        <taxon>Elateriformia</taxon>
        <taxon>Elateroidea</taxon>
        <taxon>Elateridae</taxon>
        <taxon>Agrypninae</taxon>
        <taxon>Pyrophorini</taxon>
        <taxon>Ignelater</taxon>
    </lineage>
</organism>
<comment type="caution">
    <text evidence="2">The sequence shown here is derived from an EMBL/GenBank/DDBJ whole genome shotgun (WGS) entry which is preliminary data.</text>
</comment>
<evidence type="ECO:0000313" key="2">
    <source>
        <dbReference type="EMBL" id="KAF2890072.1"/>
    </source>
</evidence>
<name>A0A8K0CRN8_IGNLU</name>
<keyword evidence="3" id="KW-1185">Reference proteome</keyword>
<reference evidence="2" key="1">
    <citation type="submission" date="2019-08" db="EMBL/GenBank/DDBJ databases">
        <title>The genome of the North American firefly Photinus pyralis.</title>
        <authorList>
            <consortium name="Photinus pyralis genome working group"/>
            <person name="Fallon T.R."/>
            <person name="Sander Lower S.E."/>
            <person name="Weng J.-K."/>
        </authorList>
    </citation>
    <scope>NUCLEOTIDE SEQUENCE</scope>
    <source>
        <strain evidence="2">TRF0915ILg1</strain>
        <tissue evidence="2">Whole body</tissue>
    </source>
</reference>
<evidence type="ECO:0000313" key="3">
    <source>
        <dbReference type="Proteomes" id="UP000801492"/>
    </source>
</evidence>
<dbReference type="PANTHER" id="PTHR34153">
    <property type="entry name" value="SI:CH211-262H13.3-RELATED-RELATED"/>
    <property type="match status" value="1"/>
</dbReference>
<proteinExistence type="predicted"/>
<dbReference type="AlphaFoldDB" id="A0A8K0CRN8"/>
<feature type="region of interest" description="Disordered" evidence="1">
    <location>
        <begin position="83"/>
        <end position="122"/>
    </location>
</feature>
<evidence type="ECO:0000256" key="1">
    <source>
        <dbReference type="SAM" id="MobiDB-lite"/>
    </source>
</evidence>
<gene>
    <name evidence="2" type="ORF">ILUMI_16101</name>
</gene>
<dbReference type="OrthoDB" id="6732743at2759"/>
<sequence length="296" mass="33655">MAFIGVEFEEGGIAVVSYKWLTPRRKQTFWTPYKKQDKYYKSLKLQDSPDEHKSSLHNVVRNIFKTDGCEKALKKIKEAEATSDLQSDVDDTNQKKRRRVARKLYDSDSESDATNDNSVLPRPPLLKFKKKSNLGRFSKSTIIDCDDTPSVSTLSCLSTPVSFAERKSEDPYNIIPVESTKMIIKLLYELKEQNKKILSYITSQNTAIGSNLLPDVPVGLPLKNEQDINLFEQYLPKRENSFTLCDYLSSVGGKDGTSLTNNILKRCLTNQLAFSFSFKGKGVNKLFVDFYVKKTV</sequence>
<dbReference type="PANTHER" id="PTHR34153:SF2">
    <property type="entry name" value="SI:CH211-262H13.3-RELATED"/>
    <property type="match status" value="1"/>
</dbReference>
<accession>A0A8K0CRN8</accession>
<protein>
    <recommendedName>
        <fullName evidence="4">DUF4806 domain-containing protein</fullName>
    </recommendedName>
</protein>
<evidence type="ECO:0008006" key="4">
    <source>
        <dbReference type="Google" id="ProtNLM"/>
    </source>
</evidence>